<evidence type="ECO:0000313" key="2">
    <source>
        <dbReference type="EMBL" id="OUM70771.1"/>
    </source>
</evidence>
<feature type="domain" description="MazG C-terminal" evidence="1">
    <location>
        <begin position="227"/>
        <end position="411"/>
    </location>
</feature>
<dbReference type="InterPro" id="IPR052555">
    <property type="entry name" value="dCTP_Pyrophosphatase"/>
</dbReference>
<dbReference type="OrthoDB" id="5953925at2"/>
<protein>
    <recommendedName>
        <fullName evidence="1">MazG C-terminal domain-containing protein</fullName>
    </recommendedName>
</protein>
<dbReference type="Proteomes" id="UP000195440">
    <property type="component" value="Unassembled WGS sequence"/>
</dbReference>
<dbReference type="RefSeq" id="WP_087274663.1">
    <property type="nucleotide sequence ID" value="NZ_JBJGBV010000044.1"/>
</dbReference>
<dbReference type="CDD" id="cd11541">
    <property type="entry name" value="NTP-PPase_u4"/>
    <property type="match status" value="1"/>
</dbReference>
<dbReference type="PANTHER" id="PTHR46523">
    <property type="entry name" value="DCTP PYROPHOSPHATASE 1"/>
    <property type="match status" value="1"/>
</dbReference>
<accession>A0A1Y3NX53</accession>
<dbReference type="PANTHER" id="PTHR46523:SF1">
    <property type="entry name" value="DCTP PYROPHOSPHATASE 1"/>
    <property type="match status" value="1"/>
</dbReference>
<dbReference type="InterPro" id="IPR041407">
    <property type="entry name" value="MazG_C"/>
</dbReference>
<sequence>MDEKASSPSSDRFNPLKTPEQFVILPPDIRDGWMSIRTYQEIASTTDRLPDTGLELMILGLFGEVGSLLSAFKKRQRDRAAFKRYKAIIQEELGDVLWYFSNLATRAQLDLPTLAQRVFRELEDWDIVEPAEPSLGFGDMQRLIDEPVSEEDFSVQVLALAGCVGDLLNDFRTGTFTRNRDKLSAHMVEVIRALVAAADSADVDMEAAALENLKKTFSRWPAEMTYPTRFDVDMPKNERLPSWLEFYIAEESAGDKQYVIQKCNRIIIGDRLTDNKMERDDYRFHDVFHLAFAVHLGWSPVLRALLHLKRKCDPELDENQDGARAMLIEEGVATFIFGRGLECDLFRNVDHVDYDLLKSIQDFVRGYEVARCALWQWEKAILDGFSIFRQLSDKRKGYVMADFDNHTISFRDGNDDDE</sequence>
<dbReference type="EMBL" id="LOHF01000045">
    <property type="protein sequence ID" value="OUM70771.1"/>
    <property type="molecule type" value="Genomic_DNA"/>
</dbReference>
<name>A0A1Y3NX53_9PSED</name>
<dbReference type="AlphaFoldDB" id="A0A1Y3NX53"/>
<evidence type="ECO:0000313" key="3">
    <source>
        <dbReference type="Proteomes" id="UP000195440"/>
    </source>
</evidence>
<dbReference type="Gene3D" id="1.10.287.1080">
    <property type="entry name" value="MazG-like"/>
    <property type="match status" value="2"/>
</dbReference>
<comment type="caution">
    <text evidence="2">The sequence shown here is derived from an EMBL/GenBank/DDBJ whole genome shotgun (WGS) entry which is preliminary data.</text>
</comment>
<proteinExistence type="predicted"/>
<keyword evidence="3" id="KW-1185">Reference proteome</keyword>
<organism evidence="2 3">
    <name type="scientific">Pseudomonas caspiana</name>
    <dbReference type="NCBI Taxonomy" id="1451454"/>
    <lineage>
        <taxon>Bacteria</taxon>
        <taxon>Pseudomonadati</taxon>
        <taxon>Pseudomonadota</taxon>
        <taxon>Gammaproteobacteria</taxon>
        <taxon>Pseudomonadales</taxon>
        <taxon>Pseudomonadaceae</taxon>
        <taxon>Pseudomonas</taxon>
    </lineage>
</organism>
<reference evidence="2 3" key="1">
    <citation type="journal article" date="2017" name="Syst. Appl. Microbiol.">
        <title>Pseudomonas caspiana sp. nov., a citrus pathogen in the Pseudomonas syringae phylogenetic group.</title>
        <authorList>
            <person name="Busquets A."/>
            <person name="Gomila M."/>
            <person name="Beiki F."/>
            <person name="Mulet M."/>
            <person name="Rahimian H."/>
            <person name="Garcia-Valdes E."/>
            <person name="Lalucat J."/>
        </authorList>
    </citation>
    <scope>NUCLEOTIDE SEQUENCE [LARGE SCALE GENOMIC DNA]</scope>
    <source>
        <strain evidence="2 3">FBF102</strain>
    </source>
</reference>
<evidence type="ECO:0000259" key="1">
    <source>
        <dbReference type="Pfam" id="PF18722"/>
    </source>
</evidence>
<gene>
    <name evidence="2" type="ORF">AUC60_26850</name>
</gene>
<dbReference type="InterPro" id="IPR011379">
    <property type="entry name" value="MazG-related_GP37"/>
</dbReference>
<dbReference type="SUPFAM" id="SSF101386">
    <property type="entry name" value="all-alpha NTP pyrophosphatases"/>
    <property type="match status" value="2"/>
</dbReference>
<dbReference type="Pfam" id="PF18722">
    <property type="entry name" value="MazG_C"/>
    <property type="match status" value="1"/>
</dbReference>